<evidence type="ECO:0000313" key="3">
    <source>
        <dbReference type="EMBL" id="CAB5067565.1"/>
    </source>
</evidence>
<evidence type="ECO:0000313" key="2">
    <source>
        <dbReference type="EMBL" id="CAB5024237.1"/>
    </source>
</evidence>
<sequence>MVRIKFPVSLVISATMGFALVSCGGSSSKGEESKLQAAAEGAVCTTPDEVQTVSGSTYICLLTGEKTLTWSSKNASNTPQGSSNSTTAFGIASSNDIPAVVQNLGFELAPYDPATGMAGAMKIKGVKAPPFDANNAQYFNYLFVVYGDPDNGHTDLQPSFFLPLGTPVISMVDGVVCDVPLLYSKDYSVRIAPLGTECEHEGRAQILFETEHVINPLVKFGDTVKAGQQVATVSDYHNDWKALGFGVVEIGVFFAKSDSPGPWHACPMRFFAPDKKDSILSELASIQKAWEAQTGDSNLYDESSESPTGCTTLNDFSDNNSATG</sequence>
<dbReference type="InterPro" id="IPR011055">
    <property type="entry name" value="Dup_hybrid_motif"/>
</dbReference>
<evidence type="ECO:0000256" key="1">
    <source>
        <dbReference type="SAM" id="MobiDB-lite"/>
    </source>
</evidence>
<dbReference type="EMBL" id="CAFBQU010000060">
    <property type="protein sequence ID" value="CAB5067565.1"/>
    <property type="molecule type" value="Genomic_DNA"/>
</dbReference>
<dbReference type="AlphaFoldDB" id="A0A6J7R676"/>
<dbReference type="Gene3D" id="2.70.70.10">
    <property type="entry name" value="Glucose Permease (Domain IIA)"/>
    <property type="match status" value="1"/>
</dbReference>
<name>A0A6J7R676_9ZZZZ</name>
<protein>
    <submittedName>
        <fullName evidence="2">Unannotated protein</fullName>
    </submittedName>
</protein>
<accession>A0A6J7R676</accession>
<dbReference type="EMBL" id="CAFBPN010000056">
    <property type="protein sequence ID" value="CAB5024237.1"/>
    <property type="molecule type" value="Genomic_DNA"/>
</dbReference>
<gene>
    <name evidence="2" type="ORF">UFOPK4098_01037</name>
    <name evidence="3" type="ORF">UFOPK4347_01512</name>
</gene>
<dbReference type="PROSITE" id="PS51257">
    <property type="entry name" value="PROKAR_LIPOPROTEIN"/>
    <property type="match status" value="1"/>
</dbReference>
<proteinExistence type="predicted"/>
<reference evidence="2" key="1">
    <citation type="submission" date="2020-05" db="EMBL/GenBank/DDBJ databases">
        <authorList>
            <person name="Chiriac C."/>
            <person name="Salcher M."/>
            <person name="Ghai R."/>
            <person name="Kavagutti S V."/>
        </authorList>
    </citation>
    <scope>NUCLEOTIDE SEQUENCE</scope>
</reference>
<feature type="region of interest" description="Disordered" evidence="1">
    <location>
        <begin position="295"/>
        <end position="324"/>
    </location>
</feature>
<organism evidence="2">
    <name type="scientific">freshwater metagenome</name>
    <dbReference type="NCBI Taxonomy" id="449393"/>
    <lineage>
        <taxon>unclassified sequences</taxon>
        <taxon>metagenomes</taxon>
        <taxon>ecological metagenomes</taxon>
    </lineage>
</organism>